<evidence type="ECO:0000313" key="2">
    <source>
        <dbReference type="Proteomes" id="UP001059041"/>
    </source>
</evidence>
<organism evidence="1 2">
    <name type="scientific">Triplophysa rosa</name>
    <name type="common">Cave loach</name>
    <dbReference type="NCBI Taxonomy" id="992332"/>
    <lineage>
        <taxon>Eukaryota</taxon>
        <taxon>Metazoa</taxon>
        <taxon>Chordata</taxon>
        <taxon>Craniata</taxon>
        <taxon>Vertebrata</taxon>
        <taxon>Euteleostomi</taxon>
        <taxon>Actinopterygii</taxon>
        <taxon>Neopterygii</taxon>
        <taxon>Teleostei</taxon>
        <taxon>Ostariophysi</taxon>
        <taxon>Cypriniformes</taxon>
        <taxon>Nemacheilidae</taxon>
        <taxon>Triplophysa</taxon>
    </lineage>
</organism>
<sequence>MSRSHGYEETAKSKEELKYNCTEGLDEIPLNYAVESSAMTWMSEVWRKVRGRIKQMRDSVIGNEC</sequence>
<dbReference type="Proteomes" id="UP001059041">
    <property type="component" value="Linkage Group LG16"/>
</dbReference>
<dbReference type="EMBL" id="JAFHDT010000016">
    <property type="protein sequence ID" value="KAI7798548.1"/>
    <property type="molecule type" value="Genomic_DNA"/>
</dbReference>
<name>A0A9W7TLG3_TRIRA</name>
<protein>
    <submittedName>
        <fullName evidence="1">Uncharacterized protein</fullName>
    </submittedName>
</protein>
<keyword evidence="2" id="KW-1185">Reference proteome</keyword>
<evidence type="ECO:0000313" key="1">
    <source>
        <dbReference type="EMBL" id="KAI7798548.1"/>
    </source>
</evidence>
<reference evidence="1" key="1">
    <citation type="submission" date="2021-02" db="EMBL/GenBank/DDBJ databases">
        <title>Comparative genomics reveals that relaxation of natural selection precedes convergent phenotypic evolution of cavefish.</title>
        <authorList>
            <person name="Peng Z."/>
        </authorList>
    </citation>
    <scope>NUCLEOTIDE SEQUENCE</scope>
    <source>
        <tissue evidence="1">Muscle</tissue>
    </source>
</reference>
<gene>
    <name evidence="1" type="ORF">IRJ41_006459</name>
</gene>
<comment type="caution">
    <text evidence="1">The sequence shown here is derived from an EMBL/GenBank/DDBJ whole genome shotgun (WGS) entry which is preliminary data.</text>
</comment>
<dbReference type="AlphaFoldDB" id="A0A9W7TLG3"/>
<accession>A0A9W7TLG3</accession>
<proteinExistence type="predicted"/>